<sequence>REAMERRVASAIGSTELVDRFLSNLSPALLLVACKVTTPLTKVGGFSGNACGIPLR</sequence>
<comment type="caution">
    <text evidence="1">The sequence shown here is derived from an EMBL/GenBank/DDBJ whole genome shotgun (WGS) entry which is preliminary data.</text>
</comment>
<dbReference type="Proteomes" id="UP000580051">
    <property type="component" value="Unassembled WGS sequence"/>
</dbReference>
<dbReference type="EMBL" id="BLRV01000103">
    <property type="protein sequence ID" value="GFP21787.1"/>
    <property type="molecule type" value="Genomic_DNA"/>
</dbReference>
<reference evidence="1 2" key="1">
    <citation type="journal article" date="2020" name="Front. Microbiol.">
        <title>Single-cell genomics of novel Actinobacteria with the Wood-Ljungdahl pathway discovered in a serpentinizing system.</title>
        <authorList>
            <person name="Merino N."/>
            <person name="Kawai M."/>
            <person name="Boyd E.S."/>
            <person name="Colman D.R."/>
            <person name="McGlynn S.E."/>
            <person name="Nealson K.H."/>
            <person name="Kurokawa K."/>
            <person name="Hongoh Y."/>
        </authorList>
    </citation>
    <scope>NUCLEOTIDE SEQUENCE [LARGE SCALE GENOMIC DNA]</scope>
    <source>
        <strain evidence="1 2">S06</strain>
    </source>
</reference>
<dbReference type="AlphaFoldDB" id="A0A6V8NNW0"/>
<evidence type="ECO:0000313" key="1">
    <source>
        <dbReference type="EMBL" id="GFP21787.1"/>
    </source>
</evidence>
<proteinExistence type="predicted"/>
<name>A0A6V8NNW0_9ACTN</name>
<feature type="non-terminal residue" evidence="1">
    <location>
        <position position="1"/>
    </location>
</feature>
<protein>
    <submittedName>
        <fullName evidence="1">Uncharacterized protein</fullName>
    </submittedName>
</protein>
<accession>A0A6V8NNW0</accession>
<gene>
    <name evidence="1" type="ORF">HKBW3S06_01014</name>
</gene>
<organism evidence="1 2">
    <name type="scientific">Candidatus Hakubella thermalkaliphila</name>
    <dbReference type="NCBI Taxonomy" id="2754717"/>
    <lineage>
        <taxon>Bacteria</taxon>
        <taxon>Bacillati</taxon>
        <taxon>Actinomycetota</taxon>
        <taxon>Actinomycetota incertae sedis</taxon>
        <taxon>Candidatus Hakubellales</taxon>
        <taxon>Candidatus Hakubellaceae</taxon>
        <taxon>Candidatus Hakubella</taxon>
    </lineage>
</organism>
<evidence type="ECO:0000313" key="2">
    <source>
        <dbReference type="Proteomes" id="UP000580051"/>
    </source>
</evidence>